<organism evidence="1 2">
    <name type="scientific">Epilithonimonas hominis</name>
    <dbReference type="NCBI Taxonomy" id="420404"/>
    <lineage>
        <taxon>Bacteria</taxon>
        <taxon>Pseudomonadati</taxon>
        <taxon>Bacteroidota</taxon>
        <taxon>Flavobacteriia</taxon>
        <taxon>Flavobacteriales</taxon>
        <taxon>Weeksellaceae</taxon>
        <taxon>Chryseobacterium group</taxon>
        <taxon>Epilithonimonas</taxon>
    </lineage>
</organism>
<name>A0A3N0X702_9FLAO</name>
<dbReference type="Proteomes" id="UP000267623">
    <property type="component" value="Unassembled WGS sequence"/>
</dbReference>
<evidence type="ECO:0000313" key="1">
    <source>
        <dbReference type="EMBL" id="ROI13128.1"/>
    </source>
</evidence>
<accession>A0A3N0X702</accession>
<dbReference type="AlphaFoldDB" id="A0A3N0X702"/>
<protein>
    <submittedName>
        <fullName evidence="1">DUF3853 family protein</fullName>
    </submittedName>
</protein>
<gene>
    <name evidence="1" type="ORF">EGH73_09805</name>
</gene>
<dbReference type="Pfam" id="PF12964">
    <property type="entry name" value="DUF3853"/>
    <property type="match status" value="1"/>
</dbReference>
<evidence type="ECO:0000313" key="2">
    <source>
        <dbReference type="Proteomes" id="UP000267623"/>
    </source>
</evidence>
<comment type="caution">
    <text evidence="1">The sequence shown here is derived from an EMBL/GenBank/DDBJ whole genome shotgun (WGS) entry which is preliminary data.</text>
</comment>
<reference evidence="2" key="1">
    <citation type="submission" date="2018-11" db="EMBL/GenBank/DDBJ databases">
        <title>Proposal to divide the Flavobacteriaceae and reorganize its genera based on Amino Acid Identity values calculated from whole genome sequences.</title>
        <authorList>
            <person name="Nicholson A.C."/>
            <person name="Gulvik C.A."/>
            <person name="Whitney A.M."/>
            <person name="Humrighouse B.W."/>
            <person name="Bell M."/>
            <person name="Holmes B."/>
            <person name="Steigerwalt A."/>
            <person name="Villarma A."/>
            <person name="Sheth M."/>
            <person name="Batra D."/>
            <person name="Pryor J."/>
            <person name="Bernardet J.-F."/>
            <person name="Hugo C."/>
            <person name="Kampfer P."/>
            <person name="Newman J."/>
            <person name="Mcquiston J."/>
        </authorList>
    </citation>
    <scope>NUCLEOTIDE SEQUENCE [LARGE SCALE GENOMIC DNA]</scope>
    <source>
        <strain evidence="2">DSM 22165</strain>
    </source>
</reference>
<sequence>MKVTDGIDNKKYLWQLTIEEFKDLHKEITKERNYEYGIKGLAKILGVSRSKAYNVKASGILGDAIIQNGKVIVIDVEKALQLFSESNR</sequence>
<dbReference type="EMBL" id="RJTU01000062">
    <property type="protein sequence ID" value="ROI13128.1"/>
    <property type="molecule type" value="Genomic_DNA"/>
</dbReference>
<proteinExistence type="predicted"/>
<dbReference type="InterPro" id="IPR024363">
    <property type="entry name" value="DUF3853"/>
</dbReference>
<dbReference type="RefSeq" id="WP_123281684.1">
    <property type="nucleotide sequence ID" value="NZ_RJTU01000062.1"/>
</dbReference>